<dbReference type="GO" id="GO:0009882">
    <property type="term" value="F:blue light photoreceptor activity"/>
    <property type="evidence" value="ECO:0007669"/>
    <property type="project" value="InterPro"/>
</dbReference>
<organism evidence="2 3">
    <name type="scientific">Hymenobacter amundsenii</name>
    <dbReference type="NCBI Taxonomy" id="2006685"/>
    <lineage>
        <taxon>Bacteria</taxon>
        <taxon>Pseudomonadati</taxon>
        <taxon>Bacteroidota</taxon>
        <taxon>Cytophagia</taxon>
        <taxon>Cytophagales</taxon>
        <taxon>Hymenobacteraceae</taxon>
        <taxon>Hymenobacter</taxon>
    </lineage>
</organism>
<feature type="domain" description="BLUF" evidence="1">
    <location>
        <begin position="1"/>
        <end position="47"/>
    </location>
</feature>
<accession>A0A246FKC8</accession>
<dbReference type="SMART" id="SM01034">
    <property type="entry name" value="BLUF"/>
    <property type="match status" value="1"/>
</dbReference>
<dbReference type="Proteomes" id="UP000197277">
    <property type="component" value="Unassembled WGS sequence"/>
</dbReference>
<dbReference type="AlphaFoldDB" id="A0A246FKC8"/>
<dbReference type="OrthoDB" id="1122028at2"/>
<dbReference type="Pfam" id="PF04940">
    <property type="entry name" value="BLUF"/>
    <property type="match status" value="1"/>
</dbReference>
<dbReference type="GO" id="GO:0071949">
    <property type="term" value="F:FAD binding"/>
    <property type="evidence" value="ECO:0007669"/>
    <property type="project" value="InterPro"/>
</dbReference>
<dbReference type="InterPro" id="IPR036046">
    <property type="entry name" value="Acylphosphatase-like_dom_sf"/>
</dbReference>
<gene>
    <name evidence="2" type="ORF">CDA63_10805</name>
</gene>
<dbReference type="SUPFAM" id="SSF54975">
    <property type="entry name" value="Acylphosphatase/BLUF domain-like"/>
    <property type="match status" value="1"/>
</dbReference>
<keyword evidence="3" id="KW-1185">Reference proteome</keyword>
<evidence type="ECO:0000313" key="2">
    <source>
        <dbReference type="EMBL" id="OWP63020.1"/>
    </source>
</evidence>
<evidence type="ECO:0000313" key="3">
    <source>
        <dbReference type="Proteomes" id="UP000197277"/>
    </source>
</evidence>
<evidence type="ECO:0000259" key="1">
    <source>
        <dbReference type="PROSITE" id="PS50925"/>
    </source>
</evidence>
<proteinExistence type="predicted"/>
<dbReference type="RefSeq" id="WP_088464469.1">
    <property type="nucleotide sequence ID" value="NZ_NIRR01000016.1"/>
</dbReference>
<protein>
    <recommendedName>
        <fullName evidence="1">BLUF domain-containing protein</fullName>
    </recommendedName>
</protein>
<dbReference type="EMBL" id="NIRR01000016">
    <property type="protein sequence ID" value="OWP63020.1"/>
    <property type="molecule type" value="Genomic_DNA"/>
</dbReference>
<dbReference type="Gene3D" id="3.30.70.100">
    <property type="match status" value="1"/>
</dbReference>
<sequence length="89" mass="9459">MQLLEGEKEVVQALYYGQIVTNMRHHCCQVLSAGASTAHSFANWSMGFRVTSAAELQVLLASTPAGAGAPAAPPQLYPGLLKLLLDFVT</sequence>
<dbReference type="PROSITE" id="PS50925">
    <property type="entry name" value="BLUF"/>
    <property type="match status" value="1"/>
</dbReference>
<comment type="caution">
    <text evidence="2">The sequence shown here is derived from an EMBL/GenBank/DDBJ whole genome shotgun (WGS) entry which is preliminary data.</text>
</comment>
<reference evidence="2 3" key="1">
    <citation type="submission" date="2017-06" db="EMBL/GenBank/DDBJ databases">
        <title>Hymenobacter amundsenii sp. nov. isolated from regoliths in Antarctica.</title>
        <authorList>
            <person name="Sedlacek I."/>
            <person name="Kralova S."/>
            <person name="Pantucek R."/>
            <person name="Svec P."/>
            <person name="Holochova P."/>
            <person name="Stankova E."/>
            <person name="Vrbovska V."/>
            <person name="Busse H.-J."/>
        </authorList>
    </citation>
    <scope>NUCLEOTIDE SEQUENCE [LARGE SCALE GENOMIC DNA]</scope>
    <source>
        <strain evidence="2 3">CCM 8682</strain>
    </source>
</reference>
<name>A0A246FKC8_9BACT</name>
<dbReference type="InterPro" id="IPR007024">
    <property type="entry name" value="BLUF_domain"/>
</dbReference>